<reference evidence="1" key="1">
    <citation type="journal article" date="2017" name="Appl. Environ. Microbiol.">
        <title>Molecular characterization of an Endozoicomonas-like organism causing infection in king scallop Pecten maximus L.</title>
        <authorList>
            <person name="Cano I."/>
            <person name="van Aerle R."/>
            <person name="Ross S."/>
            <person name="Verner-Jeffreys D.W."/>
            <person name="Paley R.K."/>
            <person name="Rimmer G."/>
            <person name="Ryder D."/>
            <person name="Hooper P."/>
            <person name="Stone D."/>
            <person name="Feist S.W."/>
        </authorList>
    </citation>
    <scope>NUCLEOTIDE SEQUENCE</scope>
</reference>
<dbReference type="AlphaFoldDB" id="A0A2H9T6A8"/>
<name>A0A2H9T6A8_9ZZZZ</name>
<organism evidence="1">
    <name type="scientific">invertebrate metagenome</name>
    <dbReference type="NCBI Taxonomy" id="1711999"/>
    <lineage>
        <taxon>unclassified sequences</taxon>
        <taxon>metagenomes</taxon>
        <taxon>organismal metagenomes</taxon>
    </lineage>
</organism>
<comment type="caution">
    <text evidence="1">The sequence shown here is derived from an EMBL/GenBank/DDBJ whole genome shotgun (WGS) entry which is preliminary data.</text>
</comment>
<sequence>MVVRRYVCIAVCLWASATFSGVLCIEDLSDYQVDFMPKTYAYIWLKNTGKGYGSYVWNADDLSSDKGDCFVCMPLSAQDISEVMLQFPPKAFHEVAIVHEGEDEGIQFRGKIISYAYIQCQLVGTNARYGKDEYMMAYRLRVRSVNYSETVSSQAE</sequence>
<protein>
    <submittedName>
        <fullName evidence="1">Uncharacterized protein</fullName>
    </submittedName>
</protein>
<dbReference type="EMBL" id="NSIT01000134">
    <property type="protein sequence ID" value="PJE78739.1"/>
    <property type="molecule type" value="Genomic_DNA"/>
</dbReference>
<evidence type="ECO:0000313" key="1">
    <source>
        <dbReference type="EMBL" id="PJE78739.1"/>
    </source>
</evidence>
<gene>
    <name evidence="1" type="ORF">CI610_02315</name>
</gene>
<proteinExistence type="predicted"/>
<accession>A0A2H9T6A8</accession>